<organism evidence="1 2">
    <name type="scientific">Hyphococcus aureus</name>
    <dbReference type="NCBI Taxonomy" id="2666033"/>
    <lineage>
        <taxon>Bacteria</taxon>
        <taxon>Pseudomonadati</taxon>
        <taxon>Pseudomonadota</taxon>
        <taxon>Alphaproteobacteria</taxon>
        <taxon>Parvularculales</taxon>
        <taxon>Parvularculaceae</taxon>
        <taxon>Hyphococcus</taxon>
    </lineage>
</organism>
<dbReference type="SUPFAM" id="SSF54427">
    <property type="entry name" value="NTF2-like"/>
    <property type="match status" value="1"/>
</dbReference>
<dbReference type="Proteomes" id="UP001596116">
    <property type="component" value="Unassembled WGS sequence"/>
</dbReference>
<proteinExistence type="predicted"/>
<dbReference type="Gene3D" id="3.10.450.50">
    <property type="match status" value="1"/>
</dbReference>
<accession>A0ABW1KZX7</accession>
<name>A0ABW1KZX7_9PROT</name>
<sequence>MTDTLPLPVVRYLAAKTPTEIAECFIEKGVAVDEQQTRRGRAEIVKWREDVAKINYRQDILSATHHGNQATVTCRITGDFKGSPAQLDYRFDLAGDLISRLEIA</sequence>
<gene>
    <name evidence="1" type="ORF">ACFMB1_10565</name>
</gene>
<protein>
    <submittedName>
        <fullName evidence="1">Nuclear transport factor 2 family protein</fullName>
    </submittedName>
</protein>
<keyword evidence="2" id="KW-1185">Reference proteome</keyword>
<dbReference type="InterPro" id="IPR032710">
    <property type="entry name" value="NTF2-like_dom_sf"/>
</dbReference>
<evidence type="ECO:0000313" key="1">
    <source>
        <dbReference type="EMBL" id="MFC6035988.1"/>
    </source>
</evidence>
<dbReference type="EMBL" id="JBHPON010000002">
    <property type="protein sequence ID" value="MFC6035988.1"/>
    <property type="molecule type" value="Genomic_DNA"/>
</dbReference>
<reference evidence="1 2" key="1">
    <citation type="submission" date="2024-09" db="EMBL/GenBank/DDBJ databases">
        <authorList>
            <person name="Zhang Z.-H."/>
        </authorList>
    </citation>
    <scope>NUCLEOTIDE SEQUENCE [LARGE SCALE GENOMIC DNA]</scope>
    <source>
        <strain evidence="1 2">HHTR114</strain>
    </source>
</reference>
<evidence type="ECO:0000313" key="2">
    <source>
        <dbReference type="Proteomes" id="UP001596116"/>
    </source>
</evidence>
<comment type="caution">
    <text evidence="1">The sequence shown here is derived from an EMBL/GenBank/DDBJ whole genome shotgun (WGS) entry which is preliminary data.</text>
</comment>
<dbReference type="RefSeq" id="WP_379882789.1">
    <property type="nucleotide sequence ID" value="NZ_JBHPON010000002.1"/>
</dbReference>